<gene>
    <name evidence="2" type="ORF">P1J78_01705</name>
</gene>
<evidence type="ECO:0000259" key="1">
    <source>
        <dbReference type="PROSITE" id="PS51340"/>
    </source>
</evidence>
<keyword evidence="3" id="KW-1185">Reference proteome</keyword>
<organism evidence="2 3">
    <name type="scientific">Psychromarinibacter sediminicola</name>
    <dbReference type="NCBI Taxonomy" id="3033385"/>
    <lineage>
        <taxon>Bacteria</taxon>
        <taxon>Pseudomonadati</taxon>
        <taxon>Pseudomonadota</taxon>
        <taxon>Alphaproteobacteria</taxon>
        <taxon>Rhodobacterales</taxon>
        <taxon>Paracoccaceae</taxon>
        <taxon>Psychromarinibacter</taxon>
    </lineage>
</organism>
<dbReference type="PROSITE" id="PS51340">
    <property type="entry name" value="MOSC"/>
    <property type="match status" value="1"/>
</dbReference>
<feature type="domain" description="MOSC" evidence="1">
    <location>
        <begin position="30"/>
        <end position="155"/>
    </location>
</feature>
<dbReference type="InterPro" id="IPR005302">
    <property type="entry name" value="MoCF_Sase_C"/>
</dbReference>
<dbReference type="Proteomes" id="UP001220964">
    <property type="component" value="Unassembled WGS sequence"/>
</dbReference>
<dbReference type="GO" id="GO:0030170">
    <property type="term" value="F:pyridoxal phosphate binding"/>
    <property type="evidence" value="ECO:0007669"/>
    <property type="project" value="InterPro"/>
</dbReference>
<sequence length="155" mass="16205">MRTLAELTATDAQAGRIDWIGLRPERRGAMRPVSAAELRPDGLAGDHARAGKRALTLFQAEHLAAVAGFLGRGAVPPELLRRNLMISGLNLSALRGVALALDGAVVRITVPCAPCSRMEEALGPGGYNAMRGHGGWCAEVLQPGPVATGAPVRRV</sequence>
<comment type="caution">
    <text evidence="2">The sequence shown here is derived from an EMBL/GenBank/DDBJ whole genome shotgun (WGS) entry which is preliminary data.</text>
</comment>
<protein>
    <submittedName>
        <fullName evidence="2">MOSC domain-containing protein</fullName>
    </submittedName>
</protein>
<evidence type="ECO:0000313" key="3">
    <source>
        <dbReference type="Proteomes" id="UP001220964"/>
    </source>
</evidence>
<name>A0AAE3NNB9_9RHOB</name>
<accession>A0AAE3NNB9</accession>
<dbReference type="PANTHER" id="PTHR36930">
    <property type="entry name" value="METAL-SULFUR CLUSTER BIOSYNTHESIS PROTEINS YUAD-RELATED"/>
    <property type="match status" value="1"/>
</dbReference>
<evidence type="ECO:0000313" key="2">
    <source>
        <dbReference type="EMBL" id="MDF0599436.1"/>
    </source>
</evidence>
<dbReference type="InterPro" id="IPR052716">
    <property type="entry name" value="MOSC_domain"/>
</dbReference>
<proteinExistence type="predicted"/>
<dbReference type="Pfam" id="PF03473">
    <property type="entry name" value="MOSC"/>
    <property type="match status" value="1"/>
</dbReference>
<dbReference type="GO" id="GO:0030151">
    <property type="term" value="F:molybdenum ion binding"/>
    <property type="evidence" value="ECO:0007669"/>
    <property type="project" value="InterPro"/>
</dbReference>
<dbReference type="InterPro" id="IPR011037">
    <property type="entry name" value="Pyrv_Knase-like_insert_dom_sf"/>
</dbReference>
<reference evidence="2" key="1">
    <citation type="submission" date="2023-03" db="EMBL/GenBank/DDBJ databases">
        <title>Multiphase analysis and comparison of six strains from genera Psychromarinibacter, Lutimaribacter, and Maritimibacter, including a novel species: Psychromarinibacter sediminicola sp. nov.</title>
        <authorList>
            <person name="Wang Y.-H."/>
            <person name="Ye M.-Q."/>
            <person name="Du Z.-J."/>
        </authorList>
    </citation>
    <scope>NUCLEOTIDE SEQUENCE</scope>
    <source>
        <strain evidence="2">C21-152</strain>
    </source>
</reference>
<dbReference type="Gene3D" id="2.40.33.20">
    <property type="entry name" value="PK beta-barrel domain-like"/>
    <property type="match status" value="1"/>
</dbReference>
<dbReference type="AlphaFoldDB" id="A0AAE3NNB9"/>
<dbReference type="SUPFAM" id="SSF50800">
    <property type="entry name" value="PK beta-barrel domain-like"/>
    <property type="match status" value="1"/>
</dbReference>
<dbReference type="EMBL" id="JARGYC010000003">
    <property type="protein sequence ID" value="MDF0599436.1"/>
    <property type="molecule type" value="Genomic_DNA"/>
</dbReference>
<dbReference type="PANTHER" id="PTHR36930:SF1">
    <property type="entry name" value="MOSC DOMAIN-CONTAINING PROTEIN"/>
    <property type="match status" value="1"/>
</dbReference>
<dbReference type="GO" id="GO:0003824">
    <property type="term" value="F:catalytic activity"/>
    <property type="evidence" value="ECO:0007669"/>
    <property type="project" value="InterPro"/>
</dbReference>